<keyword evidence="3" id="KW-1185">Reference proteome</keyword>
<proteinExistence type="predicted"/>
<dbReference type="Proteomes" id="UP000004870">
    <property type="component" value="Unassembled WGS sequence"/>
</dbReference>
<evidence type="ECO:0000313" key="2">
    <source>
        <dbReference type="EMBL" id="EEV88702.1"/>
    </source>
</evidence>
<comment type="caution">
    <text evidence="2">The sequence shown here is derived from an EMBL/GenBank/DDBJ whole genome shotgun (WGS) entry which is preliminary data.</text>
</comment>
<dbReference type="EMBL" id="ACKY01000058">
    <property type="protein sequence ID" value="EEV88702.1"/>
    <property type="molecule type" value="Genomic_DNA"/>
</dbReference>
<dbReference type="HOGENOM" id="CLU_2583251_0_0_6"/>
<keyword evidence="1" id="KW-1133">Transmembrane helix</keyword>
<sequence>MATDGFDAASVLRGKLCGALLAFAVALPKGVGIKALAPYELALTGAAMVLLFPVITMPVFLDLFGAAEKAFFVFKGFDLA</sequence>
<dbReference type="AlphaFoldDB" id="C8N9L4"/>
<reference evidence="2 3" key="1">
    <citation type="submission" date="2009-08" db="EMBL/GenBank/DDBJ databases">
        <authorList>
            <person name="Qin X."/>
            <person name="Bachman B."/>
            <person name="Battles P."/>
            <person name="Bell A."/>
            <person name="Bess C."/>
            <person name="Bickham C."/>
            <person name="Chaboub L."/>
            <person name="Chen D."/>
            <person name="Coyle M."/>
            <person name="Deiros D.R."/>
            <person name="Dinh H."/>
            <person name="Forbes L."/>
            <person name="Fowler G."/>
            <person name="Francisco L."/>
            <person name="Fu Q."/>
            <person name="Gubbala S."/>
            <person name="Hale W."/>
            <person name="Han Y."/>
            <person name="Hemphill L."/>
            <person name="Highlander S.K."/>
            <person name="Hirani K."/>
            <person name="Hogues M."/>
            <person name="Jackson L."/>
            <person name="Jakkamsetti A."/>
            <person name="Javaid M."/>
            <person name="Jiang H."/>
            <person name="Korchina V."/>
            <person name="Kovar C."/>
            <person name="Lara F."/>
            <person name="Lee S."/>
            <person name="Mata R."/>
            <person name="Mathew T."/>
            <person name="Moen C."/>
            <person name="Morales K."/>
            <person name="Munidasa M."/>
            <person name="Nazareth L."/>
            <person name="Ngo R."/>
            <person name="Nguyen L."/>
            <person name="Okwuonu G."/>
            <person name="Ongeri F."/>
            <person name="Patil S."/>
            <person name="Petrosino J."/>
            <person name="Pham C."/>
            <person name="Pham P."/>
            <person name="Pu L.-L."/>
            <person name="Puazo M."/>
            <person name="Raj R."/>
            <person name="Reid J."/>
            <person name="Rouhana J."/>
            <person name="Saada N."/>
            <person name="Shang Y."/>
            <person name="Simmons D."/>
            <person name="Thornton R."/>
            <person name="Warren J."/>
            <person name="Weissenberger G."/>
            <person name="Zhang J."/>
            <person name="Zhang L."/>
            <person name="Zhou C."/>
            <person name="Zhu D."/>
            <person name="Muzny D."/>
            <person name="Worley K."/>
            <person name="Gibbs R."/>
        </authorList>
    </citation>
    <scope>NUCLEOTIDE SEQUENCE [LARGE SCALE GENOMIC DNA]</scope>
    <source>
        <strain evidence="3">ATCC 15826 / DSM 8339 / NCTC 10426 / 6573</strain>
    </source>
</reference>
<evidence type="ECO:0000313" key="3">
    <source>
        <dbReference type="Proteomes" id="UP000004870"/>
    </source>
</evidence>
<dbReference type="OrthoDB" id="7086100at2"/>
<evidence type="ECO:0000256" key="1">
    <source>
        <dbReference type="SAM" id="Phobius"/>
    </source>
</evidence>
<organism evidence="2 3">
    <name type="scientific">Cardiobacterium hominis (strain ATCC 15826 / DSM 8339 / NCTC 10426 / 6573)</name>
    <dbReference type="NCBI Taxonomy" id="638300"/>
    <lineage>
        <taxon>Bacteria</taxon>
        <taxon>Pseudomonadati</taxon>
        <taxon>Pseudomonadota</taxon>
        <taxon>Gammaproteobacteria</taxon>
        <taxon>Cardiobacteriales</taxon>
        <taxon>Cardiobacteriaceae</taxon>
        <taxon>Cardiobacterium</taxon>
    </lineage>
</organism>
<feature type="transmembrane region" description="Helical" evidence="1">
    <location>
        <begin position="42"/>
        <end position="65"/>
    </location>
</feature>
<protein>
    <submittedName>
        <fullName evidence="2">Uncharacterized protein</fullName>
    </submittedName>
</protein>
<name>C8N9L4_CARH6</name>
<accession>C8N9L4</accession>
<keyword evidence="1" id="KW-0812">Transmembrane</keyword>
<gene>
    <name evidence="2" type="ORF">HMPREF0198_1192</name>
</gene>
<keyword evidence="1" id="KW-0472">Membrane</keyword>